<dbReference type="Proteomes" id="UP000196230">
    <property type="component" value="Unassembled WGS sequence"/>
</dbReference>
<proteinExistence type="predicted"/>
<feature type="region of interest" description="Disordered" evidence="1">
    <location>
        <begin position="315"/>
        <end position="342"/>
    </location>
</feature>
<evidence type="ECO:0000313" key="4">
    <source>
        <dbReference type="Proteomes" id="UP000196230"/>
    </source>
</evidence>
<evidence type="ECO:0000313" key="3">
    <source>
        <dbReference type="EMBL" id="SJN37483.1"/>
    </source>
</evidence>
<protein>
    <submittedName>
        <fullName evidence="3">Probable secreted protein</fullName>
    </submittedName>
</protein>
<feature type="compositionally biased region" description="Low complexity" evidence="1">
    <location>
        <begin position="11"/>
        <end position="25"/>
    </location>
</feature>
<dbReference type="EMBL" id="FUKP01000073">
    <property type="protein sequence ID" value="SJN37483.1"/>
    <property type="molecule type" value="Genomic_DNA"/>
</dbReference>
<dbReference type="InterPro" id="IPR010427">
    <property type="entry name" value="DUF1023"/>
</dbReference>
<dbReference type="AlphaFoldDB" id="A0A1R4K0D3"/>
<dbReference type="RefSeq" id="WP_245232209.1">
    <property type="nucleotide sequence ID" value="NZ_FUKP01000073.1"/>
</dbReference>
<sequence>MAGPLSLPDDGAGTTGAAVVSASASPEQGPFSPERLAALRERLRADMRRRPELGRRARRALDGVVHALKPDGLDRCLPDRVLLEYSLDPKTGPVAVVAVGDPFTATHVTWMVSGMGIRPETAMWGAVNEAGNLWAAQRAAGAPRPATIAWLGYRSPNALATLFDSPARTGARALADHLMRCQGQLRRAQPGAVPQVHLGLEAHSYGTVVAAYALELLQQRRQAGDAVPSVDVLVLAGAIGLPRRLAREPALMGMDPLRVYEASAPQDRLAQIGRFSGRRLPWSGVHTLPVEPPAAGAQGRARGAVERTADGSTLDGVAVRGHDTSRWSPQAGEDAPRGYRDPGTITLAATARVTTGLPLPRA</sequence>
<evidence type="ECO:0000256" key="1">
    <source>
        <dbReference type="SAM" id="MobiDB-lite"/>
    </source>
</evidence>
<organism evidence="3 4">
    <name type="scientific">Micrococcus lylae</name>
    <dbReference type="NCBI Taxonomy" id="1273"/>
    <lineage>
        <taxon>Bacteria</taxon>
        <taxon>Bacillati</taxon>
        <taxon>Actinomycetota</taxon>
        <taxon>Actinomycetes</taxon>
        <taxon>Micrococcales</taxon>
        <taxon>Micrococcaceae</taxon>
        <taxon>Micrococcus</taxon>
    </lineage>
</organism>
<name>A0A1R4K0D3_9MICC</name>
<evidence type="ECO:0000259" key="2">
    <source>
        <dbReference type="Pfam" id="PF06259"/>
    </source>
</evidence>
<feature type="region of interest" description="Disordered" evidence="1">
    <location>
        <begin position="1"/>
        <end position="34"/>
    </location>
</feature>
<dbReference type="Pfam" id="PF06259">
    <property type="entry name" value="Abhydrolase_8"/>
    <property type="match status" value="1"/>
</dbReference>
<accession>A0A1R4K0D3</accession>
<feature type="domain" description="DUF1023" evidence="2">
    <location>
        <begin position="88"/>
        <end position="275"/>
    </location>
</feature>
<reference evidence="3 4" key="1">
    <citation type="submission" date="2017-02" db="EMBL/GenBank/DDBJ databases">
        <authorList>
            <person name="Peterson S.W."/>
        </authorList>
    </citation>
    <scope>NUCLEOTIDE SEQUENCE [LARGE SCALE GENOMIC DNA]</scope>
    <source>
        <strain evidence="3 4">2B3F</strain>
    </source>
</reference>
<gene>
    <name evidence="3" type="ORF">FM125_11625</name>
</gene>